<protein>
    <submittedName>
        <fullName evidence="2">Uncharacterized protein</fullName>
    </submittedName>
</protein>
<dbReference type="EMBL" id="UINC01151634">
    <property type="protein sequence ID" value="SVD45357.1"/>
    <property type="molecule type" value="Genomic_DNA"/>
</dbReference>
<feature type="region of interest" description="Disordered" evidence="1">
    <location>
        <begin position="34"/>
        <end position="54"/>
    </location>
</feature>
<name>A0A382VFW1_9ZZZZ</name>
<evidence type="ECO:0000256" key="1">
    <source>
        <dbReference type="SAM" id="MobiDB-lite"/>
    </source>
</evidence>
<reference evidence="2" key="1">
    <citation type="submission" date="2018-05" db="EMBL/GenBank/DDBJ databases">
        <authorList>
            <person name="Lanie J.A."/>
            <person name="Ng W.-L."/>
            <person name="Kazmierczak K.M."/>
            <person name="Andrzejewski T.M."/>
            <person name="Davidsen T.M."/>
            <person name="Wayne K.J."/>
            <person name="Tettelin H."/>
            <person name="Glass J.I."/>
            <person name="Rusch D."/>
            <person name="Podicherti R."/>
            <person name="Tsui H.-C.T."/>
            <person name="Winkler M.E."/>
        </authorList>
    </citation>
    <scope>NUCLEOTIDE SEQUENCE</scope>
</reference>
<gene>
    <name evidence="2" type="ORF">METZ01_LOCUS398211</name>
</gene>
<accession>A0A382VFW1</accession>
<feature type="non-terminal residue" evidence="2">
    <location>
        <position position="1"/>
    </location>
</feature>
<organism evidence="2">
    <name type="scientific">marine metagenome</name>
    <dbReference type="NCBI Taxonomy" id="408172"/>
    <lineage>
        <taxon>unclassified sequences</taxon>
        <taxon>metagenomes</taxon>
        <taxon>ecological metagenomes</taxon>
    </lineage>
</organism>
<dbReference type="AlphaFoldDB" id="A0A382VFW1"/>
<proteinExistence type="predicted"/>
<sequence length="54" mass="5815">AWPQGQVLGFARPLRGEFATFTATADSRRLCQSSLQPSRGEAKHSTASCHLVGQ</sequence>
<evidence type="ECO:0000313" key="2">
    <source>
        <dbReference type="EMBL" id="SVD45357.1"/>
    </source>
</evidence>